<name>A0A2G1WAF5_9BACT</name>
<accession>A0A2G1WAF5</accession>
<dbReference type="EMBL" id="NIZW01000004">
    <property type="protein sequence ID" value="PHQ36022.1"/>
    <property type="molecule type" value="Genomic_DNA"/>
</dbReference>
<keyword evidence="3" id="KW-1185">Reference proteome</keyword>
<sequence>MNLGTSTDRGIAANQRSVVDDKADHTALLGIAPTSMSGNWGAARAISPMSIVGVNNVANFCVIATYRSVHSLDKCANCTGSDDEIDPRGTPTRGGGNGGSEVSQLTAVTIDTFLRQLGRWACEKVPW</sequence>
<comment type="caution">
    <text evidence="2">The sequence shown here is derived from an EMBL/GenBank/DDBJ whole genome shotgun (WGS) entry which is preliminary data.</text>
</comment>
<reference evidence="2 3" key="1">
    <citation type="submission" date="2017-06" db="EMBL/GenBank/DDBJ databases">
        <title>Description of Rhodopirellula bahusiensis sp. nov.</title>
        <authorList>
            <person name="Kizina J."/>
            <person name="Harder J."/>
        </authorList>
    </citation>
    <scope>NUCLEOTIDE SEQUENCE [LARGE SCALE GENOMIC DNA]</scope>
    <source>
        <strain evidence="2 3">SWK21</strain>
    </source>
</reference>
<dbReference type="Proteomes" id="UP000225740">
    <property type="component" value="Unassembled WGS sequence"/>
</dbReference>
<feature type="region of interest" description="Disordered" evidence="1">
    <location>
        <begin position="80"/>
        <end position="101"/>
    </location>
</feature>
<gene>
    <name evidence="2" type="ORF">CEE69_07465</name>
</gene>
<organism evidence="2 3">
    <name type="scientific">Rhodopirellula bahusiensis</name>
    <dbReference type="NCBI Taxonomy" id="2014065"/>
    <lineage>
        <taxon>Bacteria</taxon>
        <taxon>Pseudomonadati</taxon>
        <taxon>Planctomycetota</taxon>
        <taxon>Planctomycetia</taxon>
        <taxon>Pirellulales</taxon>
        <taxon>Pirellulaceae</taxon>
        <taxon>Rhodopirellula</taxon>
    </lineage>
</organism>
<evidence type="ECO:0000256" key="1">
    <source>
        <dbReference type="SAM" id="MobiDB-lite"/>
    </source>
</evidence>
<evidence type="ECO:0000313" key="2">
    <source>
        <dbReference type="EMBL" id="PHQ36022.1"/>
    </source>
</evidence>
<dbReference type="AlphaFoldDB" id="A0A2G1WAF5"/>
<protein>
    <submittedName>
        <fullName evidence="2">Uncharacterized protein</fullName>
    </submittedName>
</protein>
<proteinExistence type="predicted"/>
<evidence type="ECO:0000313" key="3">
    <source>
        <dbReference type="Proteomes" id="UP000225740"/>
    </source>
</evidence>